<dbReference type="eggNOG" id="ENOG5032G4K">
    <property type="taxonomic scope" value="Bacteria"/>
</dbReference>
<gene>
    <name evidence="1" type="ORF">A1QO_15515</name>
</gene>
<dbReference type="OrthoDB" id="5882991at2"/>
<proteinExistence type="predicted"/>
<organism evidence="1 2">
    <name type="scientific">Vibrio genomosp. F10 str. ZF-129</name>
    <dbReference type="NCBI Taxonomy" id="1187848"/>
    <lineage>
        <taxon>Bacteria</taxon>
        <taxon>Pseudomonadati</taxon>
        <taxon>Pseudomonadota</taxon>
        <taxon>Gammaproteobacteria</taxon>
        <taxon>Vibrionales</taxon>
        <taxon>Vibrionaceae</taxon>
        <taxon>Vibrio</taxon>
    </lineage>
</organism>
<dbReference type="EMBL" id="AJYQ02000137">
    <property type="protein sequence ID" value="OEE30739.1"/>
    <property type="molecule type" value="Genomic_DNA"/>
</dbReference>
<accession>A0A1E5BA01</accession>
<dbReference type="RefSeq" id="WP_017041895.1">
    <property type="nucleotide sequence ID" value="NZ_AJYQ02000137.1"/>
</dbReference>
<dbReference type="GO" id="GO:0004672">
    <property type="term" value="F:protein kinase activity"/>
    <property type="evidence" value="ECO:0007669"/>
    <property type="project" value="InterPro"/>
</dbReference>
<dbReference type="AlphaFoldDB" id="A0A1E5BA01"/>
<dbReference type="PROSITE" id="PS00108">
    <property type="entry name" value="PROTEIN_KINASE_ST"/>
    <property type="match status" value="1"/>
</dbReference>
<reference evidence="1 2" key="1">
    <citation type="journal article" date="2012" name="Science">
        <title>Ecological populations of bacteria act as socially cohesive units of antibiotic production and resistance.</title>
        <authorList>
            <person name="Cordero O.X."/>
            <person name="Wildschutte H."/>
            <person name="Kirkup B."/>
            <person name="Proehl S."/>
            <person name="Ngo L."/>
            <person name="Hussain F."/>
            <person name="Le Roux F."/>
            <person name="Mincer T."/>
            <person name="Polz M.F."/>
        </authorList>
    </citation>
    <scope>NUCLEOTIDE SEQUENCE [LARGE SCALE GENOMIC DNA]</scope>
    <source>
        <strain evidence="1 2">ZF-129</strain>
    </source>
</reference>
<name>A0A1E5BA01_9VIBR</name>
<evidence type="ECO:0000313" key="1">
    <source>
        <dbReference type="EMBL" id="OEE30739.1"/>
    </source>
</evidence>
<sequence>MDTSDLIIEYSEGDFADAYRGLLPQGEYWQDTENAELTNTINGIAKDFKKTHDDIKLSLLTEFEEQGFGWKIRDYQSLLGTMGSNGLVYDDVKRPNLILIDLFSYDNGAAINAFENVRLPHTEFHWLYPLEAETQFEQATALTIKPELSSQLEIDAETQILCRTAITWQLEIGDTE</sequence>
<comment type="caution">
    <text evidence="1">The sequence shown here is derived from an EMBL/GenBank/DDBJ whole genome shotgun (WGS) entry which is preliminary data.</text>
</comment>
<dbReference type="InterPro" id="IPR008271">
    <property type="entry name" value="Ser/Thr_kinase_AS"/>
</dbReference>
<dbReference type="STRING" id="1187848.A1QO_15515"/>
<protein>
    <submittedName>
        <fullName evidence="1">Uncharacterized protein</fullName>
    </submittedName>
</protein>
<evidence type="ECO:0000313" key="2">
    <source>
        <dbReference type="Proteomes" id="UP000094741"/>
    </source>
</evidence>
<dbReference type="Proteomes" id="UP000094741">
    <property type="component" value="Unassembled WGS sequence"/>
</dbReference>